<keyword evidence="13 17" id="KW-0234">DNA repair</keyword>
<keyword evidence="7 17" id="KW-0228">DNA excision</keyword>
<dbReference type="AlphaFoldDB" id="A0A091BRQ4"/>
<feature type="binding site" evidence="17">
    <location>
        <begin position="641"/>
        <end position="648"/>
    </location>
    <ligand>
        <name>ATP</name>
        <dbReference type="ChEBI" id="CHEBI:30616"/>
    </ligand>
</feature>
<evidence type="ECO:0000313" key="19">
    <source>
        <dbReference type="EMBL" id="KFN88361.1"/>
    </source>
</evidence>
<keyword evidence="4 17" id="KW-0677">Repeat</keyword>
<dbReference type="GO" id="GO:0006289">
    <property type="term" value="P:nucleotide-excision repair"/>
    <property type="evidence" value="ECO:0007669"/>
    <property type="project" value="UniProtKB-UniRule"/>
</dbReference>
<dbReference type="Gene3D" id="1.10.8.280">
    <property type="entry name" value="ABC transporter ATPase domain-like"/>
    <property type="match status" value="1"/>
</dbReference>
<keyword evidence="6 17" id="KW-0227">DNA damage</keyword>
<dbReference type="NCBIfam" id="TIGR00630">
    <property type="entry name" value="uvra"/>
    <property type="match status" value="1"/>
</dbReference>
<dbReference type="GO" id="GO:0003677">
    <property type="term" value="F:DNA binding"/>
    <property type="evidence" value="ECO:0007669"/>
    <property type="project" value="UniProtKB-UniRule"/>
</dbReference>
<dbReference type="HAMAP" id="MF_00205">
    <property type="entry name" value="UvrA"/>
    <property type="match status" value="1"/>
</dbReference>
<dbReference type="GO" id="GO:0005524">
    <property type="term" value="F:ATP binding"/>
    <property type="evidence" value="ECO:0007669"/>
    <property type="project" value="UniProtKB-UniRule"/>
</dbReference>
<dbReference type="PANTHER" id="PTHR43152:SF3">
    <property type="entry name" value="UVRABC SYSTEM PROTEIN A"/>
    <property type="match status" value="1"/>
</dbReference>
<keyword evidence="11 17" id="KW-0267">Excision nuclease</keyword>
<dbReference type="Gene3D" id="3.30.1490.20">
    <property type="entry name" value="ATP-grasp fold, A domain"/>
    <property type="match status" value="1"/>
</dbReference>
<dbReference type="SMART" id="SM00382">
    <property type="entry name" value="AAA"/>
    <property type="match status" value="2"/>
</dbReference>
<dbReference type="InterPro" id="IPR027417">
    <property type="entry name" value="P-loop_NTPase"/>
</dbReference>
<dbReference type="Pfam" id="PF17760">
    <property type="entry name" value="UvrA_inter"/>
    <property type="match status" value="1"/>
</dbReference>
<dbReference type="GO" id="GO:0008270">
    <property type="term" value="F:zinc ion binding"/>
    <property type="evidence" value="ECO:0007669"/>
    <property type="project" value="UniProtKB-UniRule"/>
</dbReference>
<protein>
    <recommendedName>
        <fullName evidence="15 17">UvrABC system protein A</fullName>
        <shortName evidence="17">UvrA protein</shortName>
    </recommendedName>
    <alternativeName>
        <fullName evidence="16 17">Excinuclease ABC subunit A</fullName>
    </alternativeName>
</protein>
<evidence type="ECO:0000313" key="20">
    <source>
        <dbReference type="EMBL" id="SFL07581.1"/>
    </source>
</evidence>
<evidence type="ECO:0000256" key="15">
    <source>
        <dbReference type="ARBA" id="ARBA00039316"/>
    </source>
</evidence>
<dbReference type="InterPro" id="IPR013815">
    <property type="entry name" value="ATP_grasp_subdomain_1"/>
</dbReference>
<dbReference type="EMBL" id="AUZH01000012">
    <property type="protein sequence ID" value="KFN88361.1"/>
    <property type="molecule type" value="Genomic_DNA"/>
</dbReference>
<dbReference type="Pfam" id="PF17755">
    <property type="entry name" value="UvrA_DNA-bind"/>
    <property type="match status" value="1"/>
</dbReference>
<feature type="binding site" evidence="17">
    <location>
        <begin position="32"/>
        <end position="39"/>
    </location>
    <ligand>
        <name>ATP</name>
        <dbReference type="ChEBI" id="CHEBI:30616"/>
    </ligand>
</feature>
<dbReference type="GO" id="GO:0009432">
    <property type="term" value="P:SOS response"/>
    <property type="evidence" value="ECO:0007669"/>
    <property type="project" value="UniProtKB-UniRule"/>
</dbReference>
<evidence type="ECO:0000256" key="3">
    <source>
        <dbReference type="ARBA" id="ARBA00022723"/>
    </source>
</evidence>
<sequence length="941" mass="103994">MQDKLIIRGARAHNLKNVNVEIPRDKLVVVTGLSGSGKSSLAFDTIYAEGQRRYVESLSAYARMFLGNMEKPDVDSIEGLSPAISIDQKTTSKNPRSTVGTTTEINDYLRLLYARVGTPYCINGHGAITASSVEQIVDQVLALPERTRMQILAPVVRRKKGQHKTIFDRIQKDGYVRVRVDGEIYDISEVPELSKSKMHNIEIVVDRLINKDGIRSRLFDSVEAALRLADGYVIIDTMDGNELLFSEHYSCPVCGFTVPELEPRLFSFNAPFGSCPTCDGLGNKLEVDLDLVIPDRSKTLREGALAPWNPISSNYYPAMLEQAMEAFGVDMDTPFEDLSEEEQNLVLYGSGEREFHFHYVNDFGGERNIDLPFEGVVNNINRRYHETNSDFTRNVMRGYMNELPCPTCHGYRLNNQALCVRVGGENGLNIGQVSDLSVADHLELLNHLELSENEKTIATPIVKEIKDRLTFLNNVGLNYLTLSRSAGTLSGGESQRIRLATQIGSNLSGVLYILDEPSIGLHQRDNDRLIDSLKKMRDLGNTLIVVEHDEDTMRQADWLIDVGPGAGEFGGQIVASGTPEEVAKNKKSITGQYLSGAKEIPVPLERRKGNGRFLRVLGACENNLQNIDVTFPLGKFIAVTGVSGSGKSTLVNSILKKAVAQKLNRNSAKPGKHKALEGVENIERLIDIDQSPIGRTPRSNPATYTGVFDDIRDLFAKTNEAKIRGYKKGRFSFNVKGGRCEACSGDGIIKIEMHFLPDVYVPCEVCHGTRYNSETLEVHYKDKNIAEILDMTVNDAVEFFAPIPKIARKLQTIKDVGLGYVTLGQPATTLSGGEAQRMKLASELHKRSTGKSLYILDEPTTGLHTDDIARLLKVLQRFVDDGNTVLVIEHNLDVIKTADYIIDLGPEGGVGGGQIVATGTPEEVAKVKESFTGQYLKDKLK</sequence>
<evidence type="ECO:0000256" key="4">
    <source>
        <dbReference type="ARBA" id="ARBA00022737"/>
    </source>
</evidence>
<dbReference type="InterPro" id="IPR004602">
    <property type="entry name" value="UvrA"/>
</dbReference>
<evidence type="ECO:0000256" key="1">
    <source>
        <dbReference type="ARBA" id="ARBA00004496"/>
    </source>
</evidence>
<dbReference type="GO" id="GO:0009381">
    <property type="term" value="F:excinuclease ABC activity"/>
    <property type="evidence" value="ECO:0007669"/>
    <property type="project" value="UniProtKB-UniRule"/>
</dbReference>
<dbReference type="Proteomes" id="UP000029382">
    <property type="component" value="Unassembled WGS sequence"/>
</dbReference>
<evidence type="ECO:0000256" key="17">
    <source>
        <dbReference type="HAMAP-Rule" id="MF_00205"/>
    </source>
</evidence>
<reference evidence="20 22" key="2">
    <citation type="submission" date="2016-10" db="EMBL/GenBank/DDBJ databases">
        <authorList>
            <person name="Varghese N."/>
            <person name="Submissions S."/>
        </authorList>
    </citation>
    <scope>NUCLEOTIDE SEQUENCE [LARGE SCALE GENOMIC DNA]</scope>
    <source>
        <strain evidence="20 22">JB1</strain>
    </source>
</reference>
<evidence type="ECO:0000256" key="11">
    <source>
        <dbReference type="ARBA" id="ARBA00022881"/>
    </source>
</evidence>
<proteinExistence type="inferred from homology"/>
<evidence type="ECO:0000259" key="18">
    <source>
        <dbReference type="PROSITE" id="PS50893"/>
    </source>
</evidence>
<keyword evidence="5 17" id="KW-0547">Nucleotide-binding</keyword>
<dbReference type="FunFam" id="1.20.1580.10:FF:000002">
    <property type="entry name" value="UvrABC system protein A"/>
    <property type="match status" value="1"/>
</dbReference>
<evidence type="ECO:0000256" key="12">
    <source>
        <dbReference type="ARBA" id="ARBA00023125"/>
    </source>
</evidence>
<gene>
    <name evidence="17 19" type="primary">uvrA</name>
    <name evidence="19" type="ORF">H702_02885</name>
    <name evidence="20" type="ORF">SAMN02910290_00362</name>
</gene>
<evidence type="ECO:0000313" key="21">
    <source>
        <dbReference type="Proteomes" id="UP000029382"/>
    </source>
</evidence>
<evidence type="ECO:0000256" key="7">
    <source>
        <dbReference type="ARBA" id="ARBA00022769"/>
    </source>
</evidence>
<dbReference type="PROSITE" id="PS00211">
    <property type="entry name" value="ABC_TRANSPORTER_1"/>
    <property type="match status" value="2"/>
</dbReference>
<dbReference type="CDD" id="cd03270">
    <property type="entry name" value="ABC_UvrA_I"/>
    <property type="match status" value="1"/>
</dbReference>
<reference evidence="19 21" key="1">
    <citation type="journal article" date="2014" name="Genome Announc.">
        <title>Draft Genome Sequences of Streptococcus bovis Strains ATCC 33317 and JB1.</title>
        <authorList>
            <person name="Benahmed F.H."/>
            <person name="Gopinath G.R."/>
            <person name="Harbottle H."/>
            <person name="Cotta M.A."/>
            <person name="Luo Y."/>
            <person name="Henderson C."/>
            <person name="Teri P."/>
            <person name="Soppet D."/>
            <person name="Rasmussen M."/>
            <person name="Whitehead T.R."/>
            <person name="Davidson M."/>
        </authorList>
    </citation>
    <scope>NUCLEOTIDE SEQUENCE [LARGE SCALE GENOMIC DNA]</scope>
    <source>
        <strain evidence="19 21">JB1</strain>
    </source>
</reference>
<dbReference type="Gene3D" id="3.40.50.300">
    <property type="entry name" value="P-loop containing nucleotide triphosphate hydrolases"/>
    <property type="match status" value="2"/>
</dbReference>
<keyword evidence="3 17" id="KW-0479">Metal-binding</keyword>
<keyword evidence="10 17" id="KW-0067">ATP-binding</keyword>
<evidence type="ECO:0000313" key="22">
    <source>
        <dbReference type="Proteomes" id="UP000182793"/>
    </source>
</evidence>
<name>A0A091BRQ4_STREI</name>
<comment type="subunit">
    <text evidence="17">Forms a heterotetramer with UvrB during the search for lesions.</text>
</comment>
<evidence type="ECO:0000256" key="8">
    <source>
        <dbReference type="ARBA" id="ARBA00022771"/>
    </source>
</evidence>
<evidence type="ECO:0000256" key="2">
    <source>
        <dbReference type="ARBA" id="ARBA00022490"/>
    </source>
</evidence>
<dbReference type="InterPro" id="IPR041102">
    <property type="entry name" value="UvrA_inter"/>
</dbReference>
<feature type="domain" description="ABC transporter" evidence="18">
    <location>
        <begin position="606"/>
        <end position="937"/>
    </location>
</feature>
<keyword evidence="12 17" id="KW-0238">DNA-binding</keyword>
<dbReference type="SUPFAM" id="SSF52540">
    <property type="entry name" value="P-loop containing nucleoside triphosphate hydrolases"/>
    <property type="match status" value="2"/>
</dbReference>
<dbReference type="PANTHER" id="PTHR43152">
    <property type="entry name" value="UVRABC SYSTEM PROTEIN A"/>
    <property type="match status" value="1"/>
</dbReference>
<evidence type="ECO:0000256" key="6">
    <source>
        <dbReference type="ARBA" id="ARBA00022763"/>
    </source>
</evidence>
<keyword evidence="8 17" id="KW-0863">Zinc-finger</keyword>
<dbReference type="RefSeq" id="WP_039696328.1">
    <property type="nucleotide sequence ID" value="NZ_AUZH01000012.1"/>
</dbReference>
<keyword evidence="22" id="KW-1185">Reference proteome</keyword>
<feature type="zinc finger region" description="C4-type" evidence="17">
    <location>
        <begin position="740"/>
        <end position="766"/>
    </location>
</feature>
<dbReference type="InterPro" id="IPR003439">
    <property type="entry name" value="ABC_transporter-like_ATP-bd"/>
</dbReference>
<keyword evidence="17" id="KW-0742">SOS response</keyword>
<dbReference type="InterPro" id="IPR003593">
    <property type="entry name" value="AAA+_ATPase"/>
</dbReference>
<accession>A0A091BRQ4</accession>
<organism evidence="19 21">
    <name type="scientific">Streptococcus equinus JB1</name>
    <dbReference type="NCBI Taxonomy" id="1294274"/>
    <lineage>
        <taxon>Bacteria</taxon>
        <taxon>Bacillati</taxon>
        <taxon>Bacillota</taxon>
        <taxon>Bacilli</taxon>
        <taxon>Lactobacillales</taxon>
        <taxon>Streptococcaceae</taxon>
        <taxon>Streptococcus</taxon>
    </lineage>
</organism>
<comment type="function">
    <text evidence="17">The UvrABC repair system catalyzes the recognition and processing of DNA lesions. UvrA is an ATPase and a DNA-binding protein. A damage recognition complex composed of 2 UvrA and 2 UvrB subunits scans DNA for abnormalities. When the presence of a lesion has been verified by UvrB, the UvrA molecules dissociate.</text>
</comment>
<dbReference type="Gene3D" id="1.20.1580.10">
    <property type="entry name" value="ABC transporter ATPase like domain"/>
    <property type="match status" value="2"/>
</dbReference>
<dbReference type="GO" id="GO:0005737">
    <property type="term" value="C:cytoplasm"/>
    <property type="evidence" value="ECO:0007669"/>
    <property type="project" value="UniProtKB-SubCell"/>
</dbReference>
<dbReference type="Proteomes" id="UP000182793">
    <property type="component" value="Unassembled WGS sequence"/>
</dbReference>
<evidence type="ECO:0000256" key="9">
    <source>
        <dbReference type="ARBA" id="ARBA00022833"/>
    </source>
</evidence>
<comment type="subcellular location">
    <subcellularLocation>
        <location evidence="1 17">Cytoplasm</location>
    </subcellularLocation>
</comment>
<comment type="similarity">
    <text evidence="14 17">Belongs to the ABC transporter superfamily. UvrA family.</text>
</comment>
<keyword evidence="2 17" id="KW-0963">Cytoplasm</keyword>
<dbReference type="PROSITE" id="PS50893">
    <property type="entry name" value="ABC_TRANSPORTER_2"/>
    <property type="match status" value="2"/>
</dbReference>
<dbReference type="EMBL" id="FOTG01000002">
    <property type="protein sequence ID" value="SFL07581.1"/>
    <property type="molecule type" value="Genomic_DNA"/>
</dbReference>
<dbReference type="GO" id="GO:0009380">
    <property type="term" value="C:excinuclease repair complex"/>
    <property type="evidence" value="ECO:0007669"/>
    <property type="project" value="InterPro"/>
</dbReference>
<evidence type="ECO:0000256" key="5">
    <source>
        <dbReference type="ARBA" id="ARBA00022741"/>
    </source>
</evidence>
<dbReference type="GO" id="GO:0016887">
    <property type="term" value="F:ATP hydrolysis activity"/>
    <property type="evidence" value="ECO:0007669"/>
    <property type="project" value="InterPro"/>
</dbReference>
<dbReference type="CDD" id="cd03271">
    <property type="entry name" value="ABC_UvrA_II"/>
    <property type="match status" value="1"/>
</dbReference>
<evidence type="ECO:0000256" key="13">
    <source>
        <dbReference type="ARBA" id="ARBA00023204"/>
    </source>
</evidence>
<feature type="domain" description="ABC transporter" evidence="18">
    <location>
        <begin position="371"/>
        <end position="595"/>
    </location>
</feature>
<evidence type="ECO:0000256" key="14">
    <source>
        <dbReference type="ARBA" id="ARBA00038000"/>
    </source>
</evidence>
<evidence type="ECO:0000256" key="16">
    <source>
        <dbReference type="ARBA" id="ARBA00042156"/>
    </source>
</evidence>
<evidence type="ECO:0000256" key="10">
    <source>
        <dbReference type="ARBA" id="ARBA00022840"/>
    </source>
</evidence>
<feature type="zinc finger region" description="C4-type" evidence="17">
    <location>
        <begin position="251"/>
        <end position="278"/>
    </location>
</feature>
<dbReference type="NCBIfam" id="NF001503">
    <property type="entry name" value="PRK00349.1"/>
    <property type="match status" value="1"/>
</dbReference>
<keyword evidence="9 17" id="KW-0862">Zinc</keyword>
<comment type="caution">
    <text evidence="19">The sequence shown here is derived from an EMBL/GenBank/DDBJ whole genome shotgun (WGS) entry which is preliminary data.</text>
</comment>
<dbReference type="InterPro" id="IPR041552">
    <property type="entry name" value="UvrA_DNA-bd"/>
</dbReference>
<dbReference type="InterPro" id="IPR017871">
    <property type="entry name" value="ABC_transporter-like_CS"/>
</dbReference>